<evidence type="ECO:0000256" key="2">
    <source>
        <dbReference type="ARBA" id="ARBA00023015"/>
    </source>
</evidence>
<comment type="caution">
    <text evidence="6">The sequence shown here is derived from an EMBL/GenBank/DDBJ whole genome shotgun (WGS) entry which is preliminary data.</text>
</comment>
<dbReference type="GO" id="GO:0032993">
    <property type="term" value="C:protein-DNA complex"/>
    <property type="evidence" value="ECO:0007669"/>
    <property type="project" value="TreeGrafter"/>
</dbReference>
<dbReference type="FunFam" id="1.10.10.10:FF:000001">
    <property type="entry name" value="LysR family transcriptional regulator"/>
    <property type="match status" value="1"/>
</dbReference>
<accession>A0A562VDJ4</accession>
<dbReference type="RefSeq" id="WP_147135441.1">
    <property type="nucleotide sequence ID" value="NZ_BAABIJ010000001.1"/>
</dbReference>
<dbReference type="InterPro" id="IPR036390">
    <property type="entry name" value="WH_DNA-bd_sf"/>
</dbReference>
<dbReference type="GO" id="GO:0003700">
    <property type="term" value="F:DNA-binding transcription factor activity"/>
    <property type="evidence" value="ECO:0007669"/>
    <property type="project" value="InterPro"/>
</dbReference>
<keyword evidence="3 6" id="KW-0238">DNA-binding</keyword>
<dbReference type="GO" id="GO:0003677">
    <property type="term" value="F:DNA binding"/>
    <property type="evidence" value="ECO:0007669"/>
    <property type="project" value="UniProtKB-KW"/>
</dbReference>
<dbReference type="AlphaFoldDB" id="A0A562VDJ4"/>
<dbReference type="Pfam" id="PF03466">
    <property type="entry name" value="LysR_substrate"/>
    <property type="match status" value="1"/>
</dbReference>
<dbReference type="OrthoDB" id="79118at2"/>
<dbReference type="Proteomes" id="UP000321617">
    <property type="component" value="Unassembled WGS sequence"/>
</dbReference>
<organism evidence="6 7">
    <name type="scientific">Stackebrandtia albiflava</name>
    <dbReference type="NCBI Taxonomy" id="406432"/>
    <lineage>
        <taxon>Bacteria</taxon>
        <taxon>Bacillati</taxon>
        <taxon>Actinomycetota</taxon>
        <taxon>Actinomycetes</taxon>
        <taxon>Glycomycetales</taxon>
        <taxon>Glycomycetaceae</taxon>
        <taxon>Stackebrandtia</taxon>
    </lineage>
</organism>
<proteinExistence type="inferred from homology"/>
<sequence length="303" mass="33260">MDVDIRLLRYFAAVAQEGNLTRAAQRLYVSQPALTRQIRQLENRLGMTLFTRSRSGMALTAPGRVLARRVVDWLAEWDDILGESRTVAASEARVLRVGAIASAANEATRGVVAAFRRRRPGWRVAMRQAGWGDPSAGLAGGEVDVALLRLPFPGDEDYRTLRLFAEDRYVALPQDHPLAGEGGVPFRELWEQPFVAAPAHTGRWRDWWLATDARRGRPVTVGAVTEQPEEWLDAIADGYGIALAPRSASRFYARPGVVYRPVTGVAPSVVAVAWRAEADADPVVRDFVACCRAAAGTRRDSTA</sequence>
<dbReference type="SUPFAM" id="SSF46785">
    <property type="entry name" value="Winged helix' DNA-binding domain"/>
    <property type="match status" value="1"/>
</dbReference>
<dbReference type="Gene3D" id="1.10.10.10">
    <property type="entry name" value="Winged helix-like DNA-binding domain superfamily/Winged helix DNA-binding domain"/>
    <property type="match status" value="1"/>
</dbReference>
<dbReference type="PANTHER" id="PTHR30346:SF0">
    <property type="entry name" value="HCA OPERON TRANSCRIPTIONAL ACTIVATOR HCAR"/>
    <property type="match status" value="1"/>
</dbReference>
<keyword evidence="4" id="KW-0804">Transcription</keyword>
<dbReference type="Pfam" id="PF00126">
    <property type="entry name" value="HTH_1"/>
    <property type="match status" value="1"/>
</dbReference>
<dbReference type="PRINTS" id="PR00039">
    <property type="entry name" value="HTHLYSR"/>
</dbReference>
<dbReference type="InterPro" id="IPR005119">
    <property type="entry name" value="LysR_subst-bd"/>
</dbReference>
<evidence type="ECO:0000256" key="1">
    <source>
        <dbReference type="ARBA" id="ARBA00009437"/>
    </source>
</evidence>
<feature type="domain" description="HTH lysR-type" evidence="5">
    <location>
        <begin position="3"/>
        <end position="60"/>
    </location>
</feature>
<dbReference type="Gene3D" id="3.40.190.10">
    <property type="entry name" value="Periplasmic binding protein-like II"/>
    <property type="match status" value="2"/>
</dbReference>
<evidence type="ECO:0000256" key="4">
    <source>
        <dbReference type="ARBA" id="ARBA00023163"/>
    </source>
</evidence>
<keyword evidence="7" id="KW-1185">Reference proteome</keyword>
<keyword evidence="2" id="KW-0805">Transcription regulation</keyword>
<gene>
    <name evidence="6" type="ORF">LX16_1647</name>
</gene>
<dbReference type="PROSITE" id="PS50931">
    <property type="entry name" value="HTH_LYSR"/>
    <property type="match status" value="1"/>
</dbReference>
<dbReference type="InterPro" id="IPR036388">
    <property type="entry name" value="WH-like_DNA-bd_sf"/>
</dbReference>
<evidence type="ECO:0000256" key="3">
    <source>
        <dbReference type="ARBA" id="ARBA00023125"/>
    </source>
</evidence>
<dbReference type="PANTHER" id="PTHR30346">
    <property type="entry name" value="TRANSCRIPTIONAL DUAL REGULATOR HCAR-RELATED"/>
    <property type="match status" value="1"/>
</dbReference>
<evidence type="ECO:0000313" key="7">
    <source>
        <dbReference type="Proteomes" id="UP000321617"/>
    </source>
</evidence>
<reference evidence="6 7" key="1">
    <citation type="journal article" date="2013" name="Stand. Genomic Sci.">
        <title>Genomic Encyclopedia of Type Strains, Phase I: The one thousand microbial genomes (KMG-I) project.</title>
        <authorList>
            <person name="Kyrpides N.C."/>
            <person name="Woyke T."/>
            <person name="Eisen J.A."/>
            <person name="Garrity G."/>
            <person name="Lilburn T.G."/>
            <person name="Beck B.J."/>
            <person name="Whitman W.B."/>
            <person name="Hugenholtz P."/>
            <person name="Klenk H.P."/>
        </authorList>
    </citation>
    <scope>NUCLEOTIDE SEQUENCE [LARGE SCALE GENOMIC DNA]</scope>
    <source>
        <strain evidence="6 7">DSM 45044</strain>
    </source>
</reference>
<dbReference type="SUPFAM" id="SSF53850">
    <property type="entry name" value="Periplasmic binding protein-like II"/>
    <property type="match status" value="1"/>
</dbReference>
<evidence type="ECO:0000313" key="6">
    <source>
        <dbReference type="EMBL" id="TWJ15928.1"/>
    </source>
</evidence>
<protein>
    <submittedName>
        <fullName evidence="6">DNA-binding transcriptional LysR family regulator</fullName>
    </submittedName>
</protein>
<dbReference type="EMBL" id="VLLL01000005">
    <property type="protein sequence ID" value="TWJ15928.1"/>
    <property type="molecule type" value="Genomic_DNA"/>
</dbReference>
<evidence type="ECO:0000259" key="5">
    <source>
        <dbReference type="PROSITE" id="PS50931"/>
    </source>
</evidence>
<dbReference type="InterPro" id="IPR000847">
    <property type="entry name" value="LysR_HTH_N"/>
</dbReference>
<comment type="similarity">
    <text evidence="1">Belongs to the LysR transcriptional regulatory family.</text>
</comment>
<name>A0A562VDJ4_9ACTN</name>
<dbReference type="CDD" id="cd08414">
    <property type="entry name" value="PBP2_LTTR_aromatics_like"/>
    <property type="match status" value="1"/>
</dbReference>